<evidence type="ECO:0000313" key="3">
    <source>
        <dbReference type="Proteomes" id="UP000612808"/>
    </source>
</evidence>
<evidence type="ECO:0000259" key="1">
    <source>
        <dbReference type="SMART" id="SM00418"/>
    </source>
</evidence>
<dbReference type="InterPro" id="IPR036388">
    <property type="entry name" value="WH-like_DNA-bd_sf"/>
</dbReference>
<dbReference type="CDD" id="cd00090">
    <property type="entry name" value="HTH_ARSR"/>
    <property type="match status" value="1"/>
</dbReference>
<dbReference type="GO" id="GO:0003700">
    <property type="term" value="F:DNA-binding transcription factor activity"/>
    <property type="evidence" value="ECO:0007669"/>
    <property type="project" value="InterPro"/>
</dbReference>
<dbReference type="InterPro" id="IPR036390">
    <property type="entry name" value="WH_DNA-bd_sf"/>
</dbReference>
<accession>A0A8J3IZG8</accession>
<evidence type="ECO:0000313" key="2">
    <source>
        <dbReference type="EMBL" id="GID11438.1"/>
    </source>
</evidence>
<dbReference type="InterPro" id="IPR011991">
    <property type="entry name" value="ArsR-like_HTH"/>
</dbReference>
<feature type="domain" description="HTH arsR-type" evidence="1">
    <location>
        <begin position="23"/>
        <end position="105"/>
    </location>
</feature>
<dbReference type="SUPFAM" id="SSF46785">
    <property type="entry name" value="Winged helix' DNA-binding domain"/>
    <property type="match status" value="1"/>
</dbReference>
<proteinExistence type="predicted"/>
<dbReference type="Proteomes" id="UP000612808">
    <property type="component" value="Unassembled WGS sequence"/>
</dbReference>
<dbReference type="AlphaFoldDB" id="A0A8J3IZG8"/>
<dbReference type="Gene3D" id="1.10.10.10">
    <property type="entry name" value="Winged helix-like DNA-binding domain superfamily/Winged helix DNA-binding domain"/>
    <property type="match status" value="1"/>
</dbReference>
<name>A0A8J3IZG8_9ACTN</name>
<dbReference type="Pfam" id="PF12840">
    <property type="entry name" value="HTH_20"/>
    <property type="match status" value="1"/>
</dbReference>
<sequence>MLHLPIDSNFGNGTRCGIIGAMDTVELVAHPVRLRIVHALSGGQSRTTAELCARLPDIPRTTAYRHVALLVDGGVLEVVDERRVRGAVERSYRLRRDRAVIDADTAAAATPDEHRRIFAAAMAVLLAEFDTYLGRADADPGADLVGYRQHALWLDPDELAALIADLRAAILPRLAHTPGDGRRQYLLSPVLFPVGSAD</sequence>
<dbReference type="SMART" id="SM00418">
    <property type="entry name" value="HTH_ARSR"/>
    <property type="match status" value="1"/>
</dbReference>
<dbReference type="EMBL" id="BOMB01000012">
    <property type="protein sequence ID" value="GID11438.1"/>
    <property type="molecule type" value="Genomic_DNA"/>
</dbReference>
<organism evidence="2 3">
    <name type="scientific">Actinocatenispora rupis</name>
    <dbReference type="NCBI Taxonomy" id="519421"/>
    <lineage>
        <taxon>Bacteria</taxon>
        <taxon>Bacillati</taxon>
        <taxon>Actinomycetota</taxon>
        <taxon>Actinomycetes</taxon>
        <taxon>Micromonosporales</taxon>
        <taxon>Micromonosporaceae</taxon>
        <taxon>Actinocatenispora</taxon>
    </lineage>
</organism>
<protein>
    <submittedName>
        <fullName evidence="2">Transcriptional regulator</fullName>
    </submittedName>
</protein>
<comment type="caution">
    <text evidence="2">The sequence shown here is derived from an EMBL/GenBank/DDBJ whole genome shotgun (WGS) entry which is preliminary data.</text>
</comment>
<reference evidence="2" key="1">
    <citation type="submission" date="2021-01" db="EMBL/GenBank/DDBJ databases">
        <title>Whole genome shotgun sequence of Actinocatenispora rupis NBRC 107355.</title>
        <authorList>
            <person name="Komaki H."/>
            <person name="Tamura T."/>
        </authorList>
    </citation>
    <scope>NUCLEOTIDE SEQUENCE</scope>
    <source>
        <strain evidence="2">NBRC 107355</strain>
    </source>
</reference>
<dbReference type="Gene3D" id="6.10.140.2180">
    <property type="match status" value="1"/>
</dbReference>
<keyword evidence="3" id="KW-1185">Reference proteome</keyword>
<gene>
    <name evidence="2" type="ORF">Aru02nite_23270</name>
</gene>
<dbReference type="InterPro" id="IPR001845">
    <property type="entry name" value="HTH_ArsR_DNA-bd_dom"/>
</dbReference>